<dbReference type="PANTHER" id="PTHR33494">
    <property type="entry name" value="OS02G0793800 PROTEIN"/>
    <property type="match status" value="1"/>
</dbReference>
<dbReference type="OrthoDB" id="6159439at2759"/>
<evidence type="ECO:0000313" key="3">
    <source>
        <dbReference type="EMBL" id="VVA93770.1"/>
    </source>
</evidence>
<name>A0A565AXF5_9BRAS</name>
<comment type="caution">
    <text evidence="3">The sequence shown here is derived from an EMBL/GenBank/DDBJ whole genome shotgun (WGS) entry which is preliminary data.</text>
</comment>
<evidence type="ECO:0000313" key="4">
    <source>
        <dbReference type="Proteomes" id="UP000489600"/>
    </source>
</evidence>
<evidence type="ECO:0000256" key="1">
    <source>
        <dbReference type="SAM" id="MobiDB-lite"/>
    </source>
</evidence>
<evidence type="ECO:0000259" key="2">
    <source>
        <dbReference type="Pfam" id="PF24818"/>
    </source>
</evidence>
<dbReference type="AlphaFoldDB" id="A0A565AXF5"/>
<accession>A0A565AXF5</accession>
<dbReference type="Proteomes" id="UP000489600">
    <property type="component" value="Unassembled WGS sequence"/>
</dbReference>
<gene>
    <name evidence="3" type="ORF">ANE_LOCUS4215</name>
</gene>
<feature type="compositionally biased region" description="Low complexity" evidence="1">
    <location>
        <begin position="11"/>
        <end position="24"/>
    </location>
</feature>
<feature type="domain" description="TRF2/HOY1 PH-like" evidence="2">
    <location>
        <begin position="86"/>
        <end position="123"/>
    </location>
</feature>
<dbReference type="EMBL" id="CABITT030000002">
    <property type="protein sequence ID" value="VVA93770.1"/>
    <property type="molecule type" value="Genomic_DNA"/>
</dbReference>
<dbReference type="Pfam" id="PF24818">
    <property type="entry name" value="PH_TRF2_HOY1"/>
    <property type="match status" value="1"/>
</dbReference>
<feature type="region of interest" description="Disordered" evidence="1">
    <location>
        <begin position="1"/>
        <end position="24"/>
    </location>
</feature>
<protein>
    <recommendedName>
        <fullName evidence="2">TRF2/HOY1 PH-like domain-containing protein</fullName>
    </recommendedName>
</protein>
<sequence>MSSEDEDRNLTVAQAQTTAASVASPAVASSSQPLGLDLCLDSTPLGSDLSLGLPSSTLQEAQAQTTAASVASPAVASSSRGPRALNFSFTKITIGDWTQDTASSGDLMAKCFFGKRQLVWELLVELREPPKFFIENDDPLADTKWIPIEYFTQNHPSSIDRRHELHFDPKVLETNINKIVTSDIFWSTLAPYPSLAESTFFVAGAGDQDASRKRKEREE</sequence>
<proteinExistence type="predicted"/>
<dbReference type="InterPro" id="IPR057939">
    <property type="entry name" value="TRF2_HOY1_PH"/>
</dbReference>
<keyword evidence="4" id="KW-1185">Reference proteome</keyword>
<organism evidence="3 4">
    <name type="scientific">Arabis nemorensis</name>
    <dbReference type="NCBI Taxonomy" id="586526"/>
    <lineage>
        <taxon>Eukaryota</taxon>
        <taxon>Viridiplantae</taxon>
        <taxon>Streptophyta</taxon>
        <taxon>Embryophyta</taxon>
        <taxon>Tracheophyta</taxon>
        <taxon>Spermatophyta</taxon>
        <taxon>Magnoliopsida</taxon>
        <taxon>eudicotyledons</taxon>
        <taxon>Gunneridae</taxon>
        <taxon>Pentapetalae</taxon>
        <taxon>rosids</taxon>
        <taxon>malvids</taxon>
        <taxon>Brassicales</taxon>
        <taxon>Brassicaceae</taxon>
        <taxon>Arabideae</taxon>
        <taxon>Arabis</taxon>
    </lineage>
</organism>
<reference evidence="3" key="1">
    <citation type="submission" date="2019-07" db="EMBL/GenBank/DDBJ databases">
        <authorList>
            <person name="Dittberner H."/>
        </authorList>
    </citation>
    <scope>NUCLEOTIDE SEQUENCE [LARGE SCALE GENOMIC DNA]</scope>
</reference>
<dbReference type="PANTHER" id="PTHR33494:SF5">
    <property type="entry name" value="F10A16.6 PROTEIN"/>
    <property type="match status" value="1"/>
</dbReference>